<dbReference type="RefSeq" id="WP_088466738.1">
    <property type="nucleotide sequence ID" value="NZ_JAZHOJ010000009.1"/>
</dbReference>
<reference evidence="3 4" key="1">
    <citation type="submission" date="2024-02" db="EMBL/GenBank/DDBJ databases">
        <title>Comparative Genomic Analysis of Flavobacterium Species Causing Columnaris Disease of Freshwater Fish in Thailand: Insights into Virulence and Resistance Mechanisms.</title>
        <authorList>
            <person name="Nguyen D."/>
            <person name="Chokmangmeepisarn P."/>
            <person name="Khianchaikhan K."/>
            <person name="Morishita M."/>
            <person name="Bunnoy A."/>
            <person name="Rodkhum C."/>
        </authorList>
    </citation>
    <scope>NUCLEOTIDE SEQUENCE [LARGE SCALE GENOMIC DNA]</scope>
    <source>
        <strain evidence="3 4">PCBSB2203</strain>
    </source>
</reference>
<proteinExistence type="inferred from homology"/>
<dbReference type="InterPro" id="IPR015422">
    <property type="entry name" value="PyrdxlP-dep_Trfase_small"/>
</dbReference>
<evidence type="ECO:0000256" key="2">
    <source>
        <dbReference type="RuleBase" id="RU004508"/>
    </source>
</evidence>
<evidence type="ECO:0000256" key="1">
    <source>
        <dbReference type="ARBA" id="ARBA00037999"/>
    </source>
</evidence>
<dbReference type="Pfam" id="PF01041">
    <property type="entry name" value="DegT_DnrJ_EryC1"/>
    <property type="match status" value="1"/>
</dbReference>
<dbReference type="SUPFAM" id="SSF53383">
    <property type="entry name" value="PLP-dependent transferases"/>
    <property type="match status" value="1"/>
</dbReference>
<keyword evidence="2" id="KW-0663">Pyridoxal phosphate</keyword>
<dbReference type="PANTHER" id="PTHR30244:SF34">
    <property type="entry name" value="DTDP-4-AMINO-4,6-DIDEOXYGALACTOSE TRANSAMINASE"/>
    <property type="match status" value="1"/>
</dbReference>
<dbReference type="GO" id="GO:0008483">
    <property type="term" value="F:transaminase activity"/>
    <property type="evidence" value="ECO:0007669"/>
    <property type="project" value="UniProtKB-KW"/>
</dbReference>
<dbReference type="CDD" id="cd00616">
    <property type="entry name" value="AHBA_syn"/>
    <property type="match status" value="1"/>
</dbReference>
<name>A0ABW8PGR4_9FLAO</name>
<protein>
    <submittedName>
        <fullName evidence="3">DegT/DnrJ/EryC1/StrS family aminotransferase</fullName>
    </submittedName>
</protein>
<organism evidence="3 4">
    <name type="scientific">Flavobacterium covae</name>
    <dbReference type="NCBI Taxonomy" id="2906076"/>
    <lineage>
        <taxon>Bacteria</taxon>
        <taxon>Pseudomonadati</taxon>
        <taxon>Bacteroidota</taxon>
        <taxon>Flavobacteriia</taxon>
        <taxon>Flavobacteriales</taxon>
        <taxon>Flavobacteriaceae</taxon>
        <taxon>Flavobacterium</taxon>
    </lineage>
</organism>
<dbReference type="InterPro" id="IPR015421">
    <property type="entry name" value="PyrdxlP-dep_Trfase_major"/>
</dbReference>
<dbReference type="Gene3D" id="3.90.1150.10">
    <property type="entry name" value="Aspartate Aminotransferase, domain 1"/>
    <property type="match status" value="1"/>
</dbReference>
<dbReference type="Gene3D" id="3.40.640.10">
    <property type="entry name" value="Type I PLP-dependent aspartate aminotransferase-like (Major domain)"/>
    <property type="match status" value="1"/>
</dbReference>
<dbReference type="EMBL" id="JAZHOJ010000009">
    <property type="protein sequence ID" value="MFK7003385.1"/>
    <property type="molecule type" value="Genomic_DNA"/>
</dbReference>
<sequence length="372" mass="41754">MDRVYLSSPHIDSLAYHQQTLMIGGDNPLSVENIFLFEKKIQNIYGLGVYATALNSGTSAIHLALLALGVGVGDEVICQSLTFVASANPIVYLGAMPVFVDSELDTWNMCPIALEKAIKDRMSKGKLPKAIIVVDLYGMPFKYHEIRKIANKYAIPIIEDSAEAFGSSYGEKKCGLLGDIGILSFNINKIITTGGGGGVITKSKKISDKVLFLATQARENTIYYQHEVIGYNYRINPLAASLGCLEINNLDKYIELRKRNHQYYLDFFKDISTVKILVEPSECFCSNHWLSAVVLESYEQREALRLAFEKANIETRPLWKPMHLQPIFKSYPHYGARISEDLFERGLCLPSGSNLTESEKERILSELQLFFQ</sequence>
<accession>A0ABW8PGR4</accession>
<keyword evidence="3" id="KW-0808">Transferase</keyword>
<dbReference type="InterPro" id="IPR015424">
    <property type="entry name" value="PyrdxlP-dep_Trfase"/>
</dbReference>
<gene>
    <name evidence="3" type="ORF">V3467_05910</name>
</gene>
<comment type="similarity">
    <text evidence="1 2">Belongs to the DegT/DnrJ/EryC1 family.</text>
</comment>
<dbReference type="PIRSF" id="PIRSF000390">
    <property type="entry name" value="PLP_StrS"/>
    <property type="match status" value="1"/>
</dbReference>
<evidence type="ECO:0000313" key="4">
    <source>
        <dbReference type="Proteomes" id="UP001621713"/>
    </source>
</evidence>
<keyword evidence="4" id="KW-1185">Reference proteome</keyword>
<keyword evidence="3" id="KW-0032">Aminotransferase</keyword>
<evidence type="ECO:0000313" key="3">
    <source>
        <dbReference type="EMBL" id="MFK7003385.1"/>
    </source>
</evidence>
<comment type="caution">
    <text evidence="3">The sequence shown here is derived from an EMBL/GenBank/DDBJ whole genome shotgun (WGS) entry which is preliminary data.</text>
</comment>
<dbReference type="PANTHER" id="PTHR30244">
    <property type="entry name" value="TRANSAMINASE"/>
    <property type="match status" value="1"/>
</dbReference>
<dbReference type="Proteomes" id="UP001621713">
    <property type="component" value="Unassembled WGS sequence"/>
</dbReference>
<dbReference type="InterPro" id="IPR000653">
    <property type="entry name" value="DegT/StrS_aminotransferase"/>
</dbReference>